<accession>A0ABR3BIV3</accession>
<gene>
    <name evidence="3" type="ORF">J3Q64DRAFT_1631097</name>
</gene>
<dbReference type="Gene3D" id="3.40.50.150">
    <property type="entry name" value="Vaccinia Virus protein VP39"/>
    <property type="match status" value="1"/>
</dbReference>
<dbReference type="InterPro" id="IPR041698">
    <property type="entry name" value="Methyltransf_25"/>
</dbReference>
<dbReference type="SUPFAM" id="SSF53335">
    <property type="entry name" value="S-adenosyl-L-methionine-dependent methyltransferases"/>
    <property type="match status" value="1"/>
</dbReference>
<dbReference type="Proteomes" id="UP001448207">
    <property type="component" value="Unassembled WGS sequence"/>
</dbReference>
<dbReference type="GO" id="GO:0008168">
    <property type="term" value="F:methyltransferase activity"/>
    <property type="evidence" value="ECO:0007669"/>
    <property type="project" value="UniProtKB-KW"/>
</dbReference>
<name>A0ABR3BIV3_PHYBL</name>
<keyword evidence="3" id="KW-0489">Methyltransferase</keyword>
<dbReference type="GO" id="GO:0032259">
    <property type="term" value="P:methylation"/>
    <property type="evidence" value="ECO:0007669"/>
    <property type="project" value="UniProtKB-KW"/>
</dbReference>
<evidence type="ECO:0000313" key="3">
    <source>
        <dbReference type="EMBL" id="KAL0097450.1"/>
    </source>
</evidence>
<feature type="compositionally biased region" description="Low complexity" evidence="1">
    <location>
        <begin position="7"/>
        <end position="53"/>
    </location>
</feature>
<organism evidence="3 4">
    <name type="scientific">Phycomyces blakesleeanus</name>
    <dbReference type="NCBI Taxonomy" id="4837"/>
    <lineage>
        <taxon>Eukaryota</taxon>
        <taxon>Fungi</taxon>
        <taxon>Fungi incertae sedis</taxon>
        <taxon>Mucoromycota</taxon>
        <taxon>Mucoromycotina</taxon>
        <taxon>Mucoromycetes</taxon>
        <taxon>Mucorales</taxon>
        <taxon>Phycomycetaceae</taxon>
        <taxon>Phycomyces</taxon>
    </lineage>
</organism>
<dbReference type="EMBL" id="JBCLYO010000001">
    <property type="protein sequence ID" value="KAL0097450.1"/>
    <property type="molecule type" value="Genomic_DNA"/>
</dbReference>
<evidence type="ECO:0000313" key="4">
    <source>
        <dbReference type="Proteomes" id="UP001448207"/>
    </source>
</evidence>
<feature type="compositionally biased region" description="Polar residues" evidence="1">
    <location>
        <begin position="54"/>
        <end position="73"/>
    </location>
</feature>
<dbReference type="CDD" id="cd02440">
    <property type="entry name" value="AdoMet_MTases"/>
    <property type="match status" value="1"/>
</dbReference>
<dbReference type="PANTHER" id="PTHR43591">
    <property type="entry name" value="METHYLTRANSFERASE"/>
    <property type="match status" value="1"/>
</dbReference>
<evidence type="ECO:0000256" key="1">
    <source>
        <dbReference type="SAM" id="MobiDB-lite"/>
    </source>
</evidence>
<dbReference type="Pfam" id="PF13649">
    <property type="entry name" value="Methyltransf_25"/>
    <property type="match status" value="1"/>
</dbReference>
<dbReference type="InterPro" id="IPR029063">
    <property type="entry name" value="SAM-dependent_MTases_sf"/>
</dbReference>
<protein>
    <submittedName>
        <fullName evidence="3">S-adenosyl-L-methionine-dependent methyltransferase</fullName>
    </submittedName>
</protein>
<proteinExistence type="predicted"/>
<feature type="domain" description="Methyltransferase" evidence="2">
    <location>
        <begin position="135"/>
        <end position="227"/>
    </location>
</feature>
<feature type="region of interest" description="Disordered" evidence="1">
    <location>
        <begin position="1"/>
        <end position="78"/>
    </location>
</feature>
<keyword evidence="3" id="KW-0808">Transferase</keyword>
<evidence type="ECO:0000259" key="2">
    <source>
        <dbReference type="Pfam" id="PF13649"/>
    </source>
</evidence>
<keyword evidence="4" id="KW-1185">Reference proteome</keyword>
<reference evidence="3 4" key="1">
    <citation type="submission" date="2024-04" db="EMBL/GenBank/DDBJ databases">
        <title>Symmetric and asymmetric DNA N6-adenine methylation regulates different biological responses in Mucorales.</title>
        <authorList>
            <consortium name="Lawrence Berkeley National Laboratory"/>
            <person name="Lax C."/>
            <person name="Mondo S.J."/>
            <person name="Osorio-Concepcion M."/>
            <person name="Muszewska A."/>
            <person name="Corrochano-Luque M."/>
            <person name="Gutierrez G."/>
            <person name="Riley R."/>
            <person name="Lipzen A."/>
            <person name="Guo J."/>
            <person name="Hundley H."/>
            <person name="Amirebrahimi M."/>
            <person name="Ng V."/>
            <person name="Lorenzo-Gutierrez D."/>
            <person name="Binder U."/>
            <person name="Yang J."/>
            <person name="Song Y."/>
            <person name="Canovas D."/>
            <person name="Navarro E."/>
            <person name="Freitag M."/>
            <person name="Gabaldon T."/>
            <person name="Grigoriev I.V."/>
            <person name="Corrochano L.M."/>
            <person name="Nicolas F.E."/>
            <person name="Garre V."/>
        </authorList>
    </citation>
    <scope>NUCLEOTIDE SEQUENCE [LARGE SCALE GENOMIC DNA]</scope>
    <source>
        <strain evidence="3 4">L51</strain>
    </source>
</reference>
<sequence length="281" mass="31718">MNSFFEAAAMTPSPAPTSIRPSSSRKASSANSSTFSRSTTTSSNSKASNTLSTDDLSLTPNTPHRSASQSTPIQIEGRRYINQPKTTYVLPFDDDESDRLIVMHFLLKHAFEGNFMAPVTSVLQMGYLEKQRPSVLDIGCGPGTWVLEMATEYPNADFHGIDLCPMFPTAIKPNNAHFQQHDIFSGPLPFKDNSFDYVYMRAMLICMTRDNLTHTLTEMSRILKPGGYFEILDVEYRIQRPGPISETLINQICKLLLSSFFSKKKLKRRSFIYLFVYLFCT</sequence>
<comment type="caution">
    <text evidence="3">The sequence shown here is derived from an EMBL/GenBank/DDBJ whole genome shotgun (WGS) entry which is preliminary data.</text>
</comment>